<feature type="region of interest" description="Disordered" evidence="1">
    <location>
        <begin position="118"/>
        <end position="144"/>
    </location>
</feature>
<dbReference type="Proteomes" id="UP001165121">
    <property type="component" value="Unassembled WGS sequence"/>
</dbReference>
<sequence length="230" mass="26364">MSLVEEMPPQVSTPVVAEVVDTSAIGDRARRGLEYRNEYDTDYEDEFIPTTTKLASPLRGSEPIRAVKRVDEIHDDSWMYESSDDSCSDDGSIVWDEPHNERLDESSLEEFERARQAEEYAEYADTSQKDVTPPPIEIVNPTKPKATNKTDKYIKEITSEDEIQETILKKIVNDMMLLDKDLIRESNKVDLYDLSSLRNVTIDVSKLALLIRQTHVRTDNNGLLMWYGKS</sequence>
<evidence type="ECO:0000313" key="3">
    <source>
        <dbReference type="Proteomes" id="UP001165121"/>
    </source>
</evidence>
<accession>A0A9W7D222</accession>
<evidence type="ECO:0000256" key="1">
    <source>
        <dbReference type="SAM" id="MobiDB-lite"/>
    </source>
</evidence>
<dbReference type="OrthoDB" id="143009at2759"/>
<evidence type="ECO:0000313" key="2">
    <source>
        <dbReference type="EMBL" id="GMF47760.1"/>
    </source>
</evidence>
<dbReference type="AlphaFoldDB" id="A0A9W7D222"/>
<proteinExistence type="predicted"/>
<gene>
    <name evidence="2" type="ORF">Pfra01_001817600</name>
</gene>
<organism evidence="2 3">
    <name type="scientific">Phytophthora fragariaefolia</name>
    <dbReference type="NCBI Taxonomy" id="1490495"/>
    <lineage>
        <taxon>Eukaryota</taxon>
        <taxon>Sar</taxon>
        <taxon>Stramenopiles</taxon>
        <taxon>Oomycota</taxon>
        <taxon>Peronosporomycetes</taxon>
        <taxon>Peronosporales</taxon>
        <taxon>Peronosporaceae</taxon>
        <taxon>Phytophthora</taxon>
    </lineage>
</organism>
<name>A0A9W7D222_9STRA</name>
<protein>
    <submittedName>
        <fullName evidence="2">Unnamed protein product</fullName>
    </submittedName>
</protein>
<dbReference type="EMBL" id="BSXT01002197">
    <property type="protein sequence ID" value="GMF47760.1"/>
    <property type="molecule type" value="Genomic_DNA"/>
</dbReference>
<comment type="caution">
    <text evidence="2">The sequence shown here is derived from an EMBL/GenBank/DDBJ whole genome shotgun (WGS) entry which is preliminary data.</text>
</comment>
<keyword evidence="3" id="KW-1185">Reference proteome</keyword>
<reference evidence="2" key="1">
    <citation type="submission" date="2023-04" db="EMBL/GenBank/DDBJ databases">
        <title>Phytophthora fragariaefolia NBRC 109709.</title>
        <authorList>
            <person name="Ichikawa N."/>
            <person name="Sato H."/>
            <person name="Tonouchi N."/>
        </authorList>
    </citation>
    <scope>NUCLEOTIDE SEQUENCE</scope>
    <source>
        <strain evidence="2">NBRC 109709</strain>
    </source>
</reference>